<dbReference type="PROSITE" id="PS50977">
    <property type="entry name" value="HTH_TETR_2"/>
    <property type="match status" value="1"/>
</dbReference>
<keyword evidence="3" id="KW-0804">Transcription</keyword>
<dbReference type="InterPro" id="IPR001647">
    <property type="entry name" value="HTH_TetR"/>
</dbReference>
<evidence type="ECO:0000313" key="6">
    <source>
        <dbReference type="EMBL" id="MCB8878986.1"/>
    </source>
</evidence>
<keyword evidence="1" id="KW-0805">Transcription regulation</keyword>
<dbReference type="EMBL" id="JAESVA010000001">
    <property type="protein sequence ID" value="MCB8878986.1"/>
    <property type="molecule type" value="Genomic_DNA"/>
</dbReference>
<dbReference type="PRINTS" id="PR00455">
    <property type="entry name" value="HTHTETR"/>
</dbReference>
<evidence type="ECO:0000256" key="2">
    <source>
        <dbReference type="ARBA" id="ARBA00023125"/>
    </source>
</evidence>
<dbReference type="PANTHER" id="PTHR47506">
    <property type="entry name" value="TRANSCRIPTIONAL REGULATORY PROTEIN"/>
    <property type="match status" value="1"/>
</dbReference>
<evidence type="ECO:0000256" key="4">
    <source>
        <dbReference type="PROSITE-ProRule" id="PRU00335"/>
    </source>
</evidence>
<dbReference type="SUPFAM" id="SSF46689">
    <property type="entry name" value="Homeodomain-like"/>
    <property type="match status" value="1"/>
</dbReference>
<dbReference type="Gene3D" id="1.10.357.10">
    <property type="entry name" value="Tetracycline Repressor, domain 2"/>
    <property type="match status" value="1"/>
</dbReference>
<dbReference type="AlphaFoldDB" id="A0A964E233"/>
<dbReference type="Pfam" id="PF00440">
    <property type="entry name" value="TetR_N"/>
    <property type="match status" value="1"/>
</dbReference>
<keyword evidence="7" id="KW-1185">Reference proteome</keyword>
<gene>
    <name evidence="6" type="ORF">ACELLULO517_01980</name>
</gene>
<proteinExistence type="predicted"/>
<dbReference type="GO" id="GO:0003677">
    <property type="term" value="F:DNA binding"/>
    <property type="evidence" value="ECO:0007669"/>
    <property type="project" value="UniProtKB-UniRule"/>
</dbReference>
<reference evidence="6 7" key="1">
    <citation type="journal article" date="2021" name="Microorganisms">
        <title>Acidisoma silvae sp. nov. and Acidisomacellulosilytica sp. nov., Two Acidophilic Bacteria Isolated from Decaying Wood, Hydrolyzing Cellulose and Producing Poly-3-hydroxybutyrate.</title>
        <authorList>
            <person name="Mieszkin S."/>
            <person name="Pouder E."/>
            <person name="Uroz S."/>
            <person name="Simon-Colin C."/>
            <person name="Alain K."/>
        </authorList>
    </citation>
    <scope>NUCLEOTIDE SEQUENCE [LARGE SCALE GENOMIC DNA]</scope>
    <source>
        <strain evidence="6 7">HW T5.17</strain>
    </source>
</reference>
<evidence type="ECO:0000259" key="5">
    <source>
        <dbReference type="PROSITE" id="PS50977"/>
    </source>
</evidence>
<dbReference type="SUPFAM" id="SSF48498">
    <property type="entry name" value="Tetracyclin repressor-like, C-terminal domain"/>
    <property type="match status" value="1"/>
</dbReference>
<evidence type="ECO:0000313" key="7">
    <source>
        <dbReference type="Proteomes" id="UP000721844"/>
    </source>
</evidence>
<organism evidence="6 7">
    <name type="scientific">Acidisoma cellulosilyticum</name>
    <dbReference type="NCBI Taxonomy" id="2802395"/>
    <lineage>
        <taxon>Bacteria</taxon>
        <taxon>Pseudomonadati</taxon>
        <taxon>Pseudomonadota</taxon>
        <taxon>Alphaproteobacteria</taxon>
        <taxon>Acetobacterales</taxon>
        <taxon>Acidocellaceae</taxon>
        <taxon>Acidisoma</taxon>
    </lineage>
</organism>
<feature type="domain" description="HTH tetR-type" evidence="5">
    <location>
        <begin position="1"/>
        <end position="61"/>
    </location>
</feature>
<evidence type="ECO:0000256" key="1">
    <source>
        <dbReference type="ARBA" id="ARBA00023015"/>
    </source>
</evidence>
<keyword evidence="2 4" id="KW-0238">DNA-binding</keyword>
<comment type="caution">
    <text evidence="6">The sequence shown here is derived from an EMBL/GenBank/DDBJ whole genome shotgun (WGS) entry which is preliminary data.</text>
</comment>
<dbReference type="InterPro" id="IPR009057">
    <property type="entry name" value="Homeodomain-like_sf"/>
</dbReference>
<dbReference type="PANTHER" id="PTHR47506:SF1">
    <property type="entry name" value="HTH-TYPE TRANSCRIPTIONAL REGULATOR YJDC"/>
    <property type="match status" value="1"/>
</dbReference>
<name>A0A964E233_9PROT</name>
<feature type="DNA-binding region" description="H-T-H motif" evidence="4">
    <location>
        <begin position="24"/>
        <end position="43"/>
    </location>
</feature>
<accession>A0A964E233</accession>
<sequence length="185" mass="20080">MSAKEAILAAAKDAAKAYGYGGLNFRDIAATVGIKAASIHYHFPSKADLGEAVAKRYWEDTAVELEAISAASPDPMQALHRYPEIFRTSLANDNRICLGSFMAAEYDELPEAVRKEVQSFADVNVAWLSKRLTEASIVRAENSEDRARAIYAAVAGAQIVARSRADIALFDQLIDSYRIAGLLPA</sequence>
<evidence type="ECO:0000256" key="3">
    <source>
        <dbReference type="ARBA" id="ARBA00023163"/>
    </source>
</evidence>
<dbReference type="InterPro" id="IPR036271">
    <property type="entry name" value="Tet_transcr_reg_TetR-rel_C_sf"/>
</dbReference>
<protein>
    <submittedName>
        <fullName evidence="6">TetR/AcrR family transcriptional regulator</fullName>
    </submittedName>
</protein>
<dbReference type="Proteomes" id="UP000721844">
    <property type="component" value="Unassembled WGS sequence"/>
</dbReference>